<proteinExistence type="predicted"/>
<protein>
    <submittedName>
        <fullName evidence="2">Uncharacterized protein</fullName>
    </submittedName>
</protein>
<evidence type="ECO:0000313" key="3">
    <source>
        <dbReference type="Proteomes" id="UP000576152"/>
    </source>
</evidence>
<comment type="caution">
    <text evidence="2">The sequence shown here is derived from an EMBL/GenBank/DDBJ whole genome shotgun (WGS) entry which is preliminary data.</text>
</comment>
<keyword evidence="3" id="KW-1185">Reference proteome</keyword>
<reference evidence="2 3" key="1">
    <citation type="submission" date="2020-08" db="EMBL/GenBank/DDBJ databases">
        <title>Genomic Encyclopedia of Type Strains, Phase III (KMG-III): the genomes of soil and plant-associated and newly described type strains.</title>
        <authorList>
            <person name="Whitman W."/>
        </authorList>
    </citation>
    <scope>NUCLEOTIDE SEQUENCE [LARGE SCALE GENOMIC DNA]</scope>
    <source>
        <strain evidence="2 3">CECT 8572</strain>
    </source>
</reference>
<feature type="chain" id="PRO_5045720560" evidence="1">
    <location>
        <begin position="21"/>
        <end position="113"/>
    </location>
</feature>
<sequence>MYAKLLMAAVLATTVTGAQAMIGHNGFTSLHRFQEEQSVVDIGRVLIERDGTVELYVKGPDGTQTLIGTQRLHAGANSNVRVPLSQPMRRDVTAVLRVDGQIVATRQFEVINR</sequence>
<accession>A0ABR6HP04</accession>
<keyword evidence="1" id="KW-0732">Signal</keyword>
<evidence type="ECO:0000313" key="2">
    <source>
        <dbReference type="EMBL" id="MBB3712212.1"/>
    </source>
</evidence>
<gene>
    <name evidence="2" type="ORF">FHS00_001789</name>
</gene>
<name>A0ABR6HP04_9RHOB</name>
<organism evidence="2 3">
    <name type="scientific">Limimaricola variabilis</name>
    <dbReference type="NCBI Taxonomy" id="1492771"/>
    <lineage>
        <taxon>Bacteria</taxon>
        <taxon>Pseudomonadati</taxon>
        <taxon>Pseudomonadota</taxon>
        <taxon>Alphaproteobacteria</taxon>
        <taxon>Rhodobacterales</taxon>
        <taxon>Paracoccaceae</taxon>
        <taxon>Limimaricola</taxon>
    </lineage>
</organism>
<evidence type="ECO:0000256" key="1">
    <source>
        <dbReference type="SAM" id="SignalP"/>
    </source>
</evidence>
<dbReference type="EMBL" id="JACIBX010000005">
    <property type="protein sequence ID" value="MBB3712212.1"/>
    <property type="molecule type" value="Genomic_DNA"/>
</dbReference>
<dbReference type="Proteomes" id="UP000576152">
    <property type="component" value="Unassembled WGS sequence"/>
</dbReference>
<dbReference type="RefSeq" id="WP_183471969.1">
    <property type="nucleotide sequence ID" value="NZ_JACIBX010000005.1"/>
</dbReference>
<feature type="signal peptide" evidence="1">
    <location>
        <begin position="1"/>
        <end position="20"/>
    </location>
</feature>